<sequence>MYLYDLTLQQATNILYTINDNFSGRKLQGIFIARGKVFDLLRPDENGKSSTSDAISFVGRARPKPTGLSWSTQTMPLRTSFIPSLLICSKLPWKSFRLGKGIGVVGMNPKYPGRVEP</sequence>
<organism evidence="1 2">
    <name type="scientific">Striga asiatica</name>
    <name type="common">Asiatic witchweed</name>
    <name type="synonym">Buchnera asiatica</name>
    <dbReference type="NCBI Taxonomy" id="4170"/>
    <lineage>
        <taxon>Eukaryota</taxon>
        <taxon>Viridiplantae</taxon>
        <taxon>Streptophyta</taxon>
        <taxon>Embryophyta</taxon>
        <taxon>Tracheophyta</taxon>
        <taxon>Spermatophyta</taxon>
        <taxon>Magnoliopsida</taxon>
        <taxon>eudicotyledons</taxon>
        <taxon>Gunneridae</taxon>
        <taxon>Pentapetalae</taxon>
        <taxon>asterids</taxon>
        <taxon>lamiids</taxon>
        <taxon>Lamiales</taxon>
        <taxon>Orobanchaceae</taxon>
        <taxon>Buchnereae</taxon>
        <taxon>Striga</taxon>
    </lineage>
</organism>
<proteinExistence type="predicted"/>
<gene>
    <name evidence="1" type="ORF">STAS_18406</name>
</gene>
<evidence type="ECO:0000313" key="1">
    <source>
        <dbReference type="EMBL" id="GER41678.1"/>
    </source>
</evidence>
<reference evidence="2" key="1">
    <citation type="journal article" date="2019" name="Curr. Biol.">
        <title>Genome Sequence of Striga asiatica Provides Insight into the Evolution of Plant Parasitism.</title>
        <authorList>
            <person name="Yoshida S."/>
            <person name="Kim S."/>
            <person name="Wafula E.K."/>
            <person name="Tanskanen J."/>
            <person name="Kim Y.M."/>
            <person name="Honaas L."/>
            <person name="Yang Z."/>
            <person name="Spallek T."/>
            <person name="Conn C.E."/>
            <person name="Ichihashi Y."/>
            <person name="Cheong K."/>
            <person name="Cui S."/>
            <person name="Der J.P."/>
            <person name="Gundlach H."/>
            <person name="Jiao Y."/>
            <person name="Hori C."/>
            <person name="Ishida J.K."/>
            <person name="Kasahara H."/>
            <person name="Kiba T."/>
            <person name="Kim M.S."/>
            <person name="Koo N."/>
            <person name="Laohavisit A."/>
            <person name="Lee Y.H."/>
            <person name="Lumba S."/>
            <person name="McCourt P."/>
            <person name="Mortimer J.C."/>
            <person name="Mutuku J.M."/>
            <person name="Nomura T."/>
            <person name="Sasaki-Sekimoto Y."/>
            <person name="Seto Y."/>
            <person name="Wang Y."/>
            <person name="Wakatake T."/>
            <person name="Sakakibara H."/>
            <person name="Demura T."/>
            <person name="Yamaguchi S."/>
            <person name="Yoneyama K."/>
            <person name="Manabe R.I."/>
            <person name="Nelson D.C."/>
            <person name="Schulman A.H."/>
            <person name="Timko M.P."/>
            <person name="dePamphilis C.W."/>
            <person name="Choi D."/>
            <person name="Shirasu K."/>
        </authorList>
    </citation>
    <scope>NUCLEOTIDE SEQUENCE [LARGE SCALE GENOMIC DNA]</scope>
    <source>
        <strain evidence="2">cv. UVA1</strain>
    </source>
</reference>
<comment type="caution">
    <text evidence="1">The sequence shown here is derived from an EMBL/GenBank/DDBJ whole genome shotgun (WGS) entry which is preliminary data.</text>
</comment>
<dbReference type="AlphaFoldDB" id="A0A5A7Q9P7"/>
<dbReference type="Proteomes" id="UP000325081">
    <property type="component" value="Unassembled WGS sequence"/>
</dbReference>
<evidence type="ECO:0000313" key="2">
    <source>
        <dbReference type="Proteomes" id="UP000325081"/>
    </source>
</evidence>
<dbReference type="EMBL" id="BKCP01006183">
    <property type="protein sequence ID" value="GER41678.1"/>
    <property type="molecule type" value="Genomic_DNA"/>
</dbReference>
<keyword evidence="2" id="KW-1185">Reference proteome</keyword>
<dbReference type="OrthoDB" id="436637at2759"/>
<protein>
    <submittedName>
        <fullName evidence="1">Splicing factor family protein</fullName>
    </submittedName>
</protein>
<name>A0A5A7Q9P7_STRAF</name>
<accession>A0A5A7Q9P7</accession>